<accession>A0A437A2P9</accession>
<dbReference type="EMBL" id="SAEB01000006">
    <property type="protein sequence ID" value="RVD85391.1"/>
    <property type="molecule type" value="Genomic_DNA"/>
</dbReference>
<evidence type="ECO:0000256" key="1">
    <source>
        <dbReference type="ARBA" id="ARBA00022729"/>
    </source>
</evidence>
<evidence type="ECO:0000313" key="4">
    <source>
        <dbReference type="EMBL" id="RVD85391.1"/>
    </source>
</evidence>
<reference evidence="4 5" key="1">
    <citation type="submission" date="2019-01" db="EMBL/GenBank/DDBJ databases">
        <title>Intercellular communication is required for trap formation in the nematode-trapping fungus Duddingtonia flagrans.</title>
        <authorList>
            <person name="Youssar L."/>
            <person name="Wernet V."/>
            <person name="Hensel N."/>
            <person name="Hildebrandt H.-G."/>
            <person name="Fischer R."/>
        </authorList>
    </citation>
    <scope>NUCLEOTIDE SEQUENCE [LARGE SCALE GENOMIC DNA]</scope>
    <source>
        <strain evidence="4 5">CBS H-5679</strain>
    </source>
</reference>
<dbReference type="AlphaFoldDB" id="A0A437A2P9"/>
<dbReference type="OrthoDB" id="5286923at2759"/>
<evidence type="ECO:0000259" key="3">
    <source>
        <dbReference type="PROSITE" id="PS51164"/>
    </source>
</evidence>
<dbReference type="PROSITE" id="PS51164">
    <property type="entry name" value="CBM1_2"/>
    <property type="match status" value="1"/>
</dbReference>
<evidence type="ECO:0000256" key="2">
    <source>
        <dbReference type="SAM" id="SignalP"/>
    </source>
</evidence>
<evidence type="ECO:0000313" key="5">
    <source>
        <dbReference type="Proteomes" id="UP000283090"/>
    </source>
</evidence>
<sequence length="308" mass="32975">MQFNLRHKVFLLSLLQLGSCWTPKPGQQIRDSPNNGRRRDLSELESFQDISFLPDLEVKANLEKRQDSTCTCLQNVDVFYPITTTSSYMATPYGECDVAALTSNLCPTDYICACQTNTTSICLPSTVQTTTACGTLYTGPTTRSNTTRWLFASIPTDLAAVSGQCGGTVPSTATTFWASSMTLCPVEQACVCQSSGAYSKCVDTTDPAYTGTACPNQCATVRQEFSVSLPPPSATAKLGGQCGGRCWRGPTNCPSGATCFTETSPIPGAYAACATANPGNQLRIRSNEGYEGINVPVKARAIATRIYF</sequence>
<dbReference type="GeneID" id="93586026"/>
<dbReference type="Proteomes" id="UP000283090">
    <property type="component" value="Unassembled WGS sequence"/>
</dbReference>
<dbReference type="InterPro" id="IPR035971">
    <property type="entry name" value="CBD_sf"/>
</dbReference>
<dbReference type="GO" id="GO:0005975">
    <property type="term" value="P:carbohydrate metabolic process"/>
    <property type="evidence" value="ECO:0007669"/>
    <property type="project" value="InterPro"/>
</dbReference>
<dbReference type="SUPFAM" id="SSF57180">
    <property type="entry name" value="Cellulose-binding domain"/>
    <property type="match status" value="1"/>
</dbReference>
<organism evidence="4 5">
    <name type="scientific">Arthrobotrys flagrans</name>
    <name type="common">Nematode-trapping fungus</name>
    <name type="synonym">Trichothecium flagrans</name>
    <dbReference type="NCBI Taxonomy" id="97331"/>
    <lineage>
        <taxon>Eukaryota</taxon>
        <taxon>Fungi</taxon>
        <taxon>Dikarya</taxon>
        <taxon>Ascomycota</taxon>
        <taxon>Pezizomycotina</taxon>
        <taxon>Orbiliomycetes</taxon>
        <taxon>Orbiliales</taxon>
        <taxon>Orbiliaceae</taxon>
        <taxon>Arthrobotrys</taxon>
    </lineage>
</organism>
<dbReference type="RefSeq" id="XP_067490935.1">
    <property type="nucleotide sequence ID" value="XM_067632691.1"/>
</dbReference>
<name>A0A437A2P9_ARTFL</name>
<keyword evidence="1 2" id="KW-0732">Signal</keyword>
<dbReference type="Pfam" id="PF00734">
    <property type="entry name" value="CBM_1"/>
    <property type="match status" value="1"/>
</dbReference>
<feature type="signal peptide" evidence="2">
    <location>
        <begin position="1"/>
        <end position="20"/>
    </location>
</feature>
<keyword evidence="5" id="KW-1185">Reference proteome</keyword>
<dbReference type="GO" id="GO:0005576">
    <property type="term" value="C:extracellular region"/>
    <property type="evidence" value="ECO:0007669"/>
    <property type="project" value="InterPro"/>
</dbReference>
<comment type="caution">
    <text evidence="4">The sequence shown here is derived from an EMBL/GenBank/DDBJ whole genome shotgun (WGS) entry which is preliminary data.</text>
</comment>
<gene>
    <name evidence="4" type="ORF">DFL_003715</name>
</gene>
<feature type="domain" description="CBM1" evidence="3">
    <location>
        <begin position="234"/>
        <end position="274"/>
    </location>
</feature>
<protein>
    <recommendedName>
        <fullName evidence="3">CBM1 domain-containing protein</fullName>
    </recommendedName>
</protein>
<feature type="chain" id="PRO_5019422215" description="CBM1 domain-containing protein" evidence="2">
    <location>
        <begin position="21"/>
        <end position="308"/>
    </location>
</feature>
<dbReference type="InterPro" id="IPR000254">
    <property type="entry name" value="CBD"/>
</dbReference>
<dbReference type="VEuPathDB" id="FungiDB:DFL_003715"/>
<proteinExistence type="predicted"/>
<dbReference type="GO" id="GO:0030248">
    <property type="term" value="F:cellulose binding"/>
    <property type="evidence" value="ECO:0007669"/>
    <property type="project" value="InterPro"/>
</dbReference>